<dbReference type="HAMAP" id="MF_00097">
    <property type="entry name" value="TMP_synthase"/>
    <property type="match status" value="1"/>
</dbReference>
<dbReference type="NCBIfam" id="TIGR00097">
    <property type="entry name" value="HMP-P_kinase"/>
    <property type="match status" value="1"/>
</dbReference>
<dbReference type="PANTHER" id="PTHR20858:SF17">
    <property type="entry name" value="HYDROXYMETHYLPYRIMIDINE_PHOSPHOMETHYLPYRIMIDINE KINASE THI20-RELATED"/>
    <property type="match status" value="1"/>
</dbReference>
<feature type="binding site" evidence="13">
    <location>
        <position position="349"/>
    </location>
    <ligand>
        <name>Mg(2+)</name>
        <dbReference type="ChEBI" id="CHEBI:18420"/>
    </ligand>
</feature>
<evidence type="ECO:0000256" key="9">
    <source>
        <dbReference type="ARBA" id="ARBA00023268"/>
    </source>
</evidence>
<dbReference type="Proteomes" id="UP000324194">
    <property type="component" value="Chromosome 2"/>
</dbReference>
<evidence type="ECO:0000259" key="15">
    <source>
        <dbReference type="Pfam" id="PF08543"/>
    </source>
</evidence>
<comment type="similarity">
    <text evidence="13">Belongs to the thiamine-phosphate synthase family.</text>
</comment>
<dbReference type="SUPFAM" id="SSF53613">
    <property type="entry name" value="Ribokinase-like"/>
    <property type="match status" value="1"/>
</dbReference>
<organism evidence="16 17">
    <name type="scientific">Aquicella siphonis</name>
    <dbReference type="NCBI Taxonomy" id="254247"/>
    <lineage>
        <taxon>Bacteria</taxon>
        <taxon>Pseudomonadati</taxon>
        <taxon>Pseudomonadota</taxon>
        <taxon>Gammaproteobacteria</taxon>
        <taxon>Legionellales</taxon>
        <taxon>Coxiellaceae</taxon>
        <taxon>Aquicella</taxon>
    </lineage>
</organism>
<feature type="binding site" evidence="13">
    <location>
        <position position="416"/>
    </location>
    <ligand>
        <name>4-amino-2-methyl-5-(diphosphooxymethyl)pyrimidine</name>
        <dbReference type="ChEBI" id="CHEBI:57841"/>
    </ligand>
</feature>
<dbReference type="NCBIfam" id="TIGR00693">
    <property type="entry name" value="thiE"/>
    <property type="match status" value="1"/>
</dbReference>
<evidence type="ECO:0000313" key="17">
    <source>
        <dbReference type="Proteomes" id="UP000324194"/>
    </source>
</evidence>
<dbReference type="NCBIfam" id="NF002904">
    <property type="entry name" value="PRK03512.1"/>
    <property type="match status" value="1"/>
</dbReference>
<keyword evidence="7 13" id="KW-0460">Magnesium</keyword>
<dbReference type="GO" id="GO:0005524">
    <property type="term" value="F:ATP binding"/>
    <property type="evidence" value="ECO:0007669"/>
    <property type="project" value="UniProtKB-KW"/>
</dbReference>
<dbReference type="GO" id="GO:0009228">
    <property type="term" value="P:thiamine biosynthetic process"/>
    <property type="evidence" value="ECO:0007669"/>
    <property type="project" value="UniProtKB-KW"/>
</dbReference>
<feature type="domain" description="Thiamine phosphate synthase/TenI" evidence="14">
    <location>
        <begin position="300"/>
        <end position="468"/>
    </location>
</feature>
<dbReference type="GO" id="GO:0004789">
    <property type="term" value="F:thiamine-phosphate diphosphorylase activity"/>
    <property type="evidence" value="ECO:0007669"/>
    <property type="project" value="UniProtKB-UniRule"/>
</dbReference>
<feature type="binding site" evidence="13">
    <location>
        <begin position="465"/>
        <end position="466"/>
    </location>
    <ligand>
        <name>2-[(2R,5Z)-2-carboxy-4-methylthiazol-5(2H)-ylidene]ethyl phosphate</name>
        <dbReference type="ChEBI" id="CHEBI:62899"/>
    </ligand>
</feature>
<proteinExistence type="inferred from homology"/>
<dbReference type="Gene3D" id="3.40.1190.20">
    <property type="match status" value="1"/>
</dbReference>
<keyword evidence="4" id="KW-0547">Nucleotide-binding</keyword>
<evidence type="ECO:0000256" key="13">
    <source>
        <dbReference type="HAMAP-Rule" id="MF_00097"/>
    </source>
</evidence>
<dbReference type="InterPro" id="IPR022998">
    <property type="entry name" value="ThiamineP_synth_TenI"/>
</dbReference>
<accession>A0A5E4PKF3</accession>
<gene>
    <name evidence="13 16" type="primary">thiE</name>
    <name evidence="16" type="ORF">AQUSIP_23450</name>
</gene>
<evidence type="ECO:0000256" key="3">
    <source>
        <dbReference type="ARBA" id="ARBA00022723"/>
    </source>
</evidence>
<dbReference type="Pfam" id="PF08543">
    <property type="entry name" value="Phos_pyr_kin"/>
    <property type="match status" value="1"/>
</dbReference>
<dbReference type="InterPro" id="IPR004399">
    <property type="entry name" value="HMP/HMP-P_kinase_dom"/>
</dbReference>
<evidence type="ECO:0000256" key="10">
    <source>
        <dbReference type="ARBA" id="ARBA00047334"/>
    </source>
</evidence>
<evidence type="ECO:0000256" key="5">
    <source>
        <dbReference type="ARBA" id="ARBA00022777"/>
    </source>
</evidence>
<dbReference type="InterPro" id="IPR013749">
    <property type="entry name" value="PM/HMP-P_kinase-1"/>
</dbReference>
<reference evidence="16 17" key="1">
    <citation type="submission" date="2019-08" db="EMBL/GenBank/DDBJ databases">
        <authorList>
            <person name="Guy L."/>
        </authorList>
    </citation>
    <scope>NUCLEOTIDE SEQUENCE [LARGE SCALE GENOMIC DNA]</scope>
    <source>
        <strain evidence="16 17">SGT-108</strain>
    </source>
</reference>
<dbReference type="Pfam" id="PF02581">
    <property type="entry name" value="TMP-TENI"/>
    <property type="match status" value="1"/>
</dbReference>
<dbReference type="AlphaFoldDB" id="A0A5E4PKF3"/>
<evidence type="ECO:0000256" key="6">
    <source>
        <dbReference type="ARBA" id="ARBA00022840"/>
    </source>
</evidence>
<evidence type="ECO:0000256" key="8">
    <source>
        <dbReference type="ARBA" id="ARBA00022977"/>
    </source>
</evidence>
<evidence type="ECO:0000259" key="14">
    <source>
        <dbReference type="Pfam" id="PF02581"/>
    </source>
</evidence>
<dbReference type="EC" id="2.5.1.3" evidence="13"/>
<comment type="pathway">
    <text evidence="1 13">Cofactor biosynthesis; thiamine diphosphate biosynthesis; thiamine phosphate from 4-amino-2-methyl-5-diphosphomethylpyrimidine and 4-methyl-5-(2-phosphoethyl)-thiazole: step 1/1.</text>
</comment>
<comment type="catalytic activity">
    <reaction evidence="11 13">
        <text>2-(2-carboxy-4-methylthiazol-5-yl)ethyl phosphate + 4-amino-2-methyl-5-(diphosphooxymethyl)pyrimidine + 2 H(+) = thiamine phosphate + CO2 + diphosphate</text>
        <dbReference type="Rhea" id="RHEA:47848"/>
        <dbReference type="ChEBI" id="CHEBI:15378"/>
        <dbReference type="ChEBI" id="CHEBI:16526"/>
        <dbReference type="ChEBI" id="CHEBI:33019"/>
        <dbReference type="ChEBI" id="CHEBI:37575"/>
        <dbReference type="ChEBI" id="CHEBI:57841"/>
        <dbReference type="ChEBI" id="CHEBI:62890"/>
        <dbReference type="EC" id="2.5.1.3"/>
    </reaction>
</comment>
<feature type="domain" description="Pyridoxamine kinase/Phosphomethylpyrimidine kinase" evidence="15">
    <location>
        <begin position="13"/>
        <end position="246"/>
    </location>
</feature>
<dbReference type="GO" id="GO:0000287">
    <property type="term" value="F:magnesium ion binding"/>
    <property type="evidence" value="ECO:0007669"/>
    <property type="project" value="UniProtKB-UniRule"/>
</dbReference>
<evidence type="ECO:0000256" key="11">
    <source>
        <dbReference type="ARBA" id="ARBA00047851"/>
    </source>
</evidence>
<keyword evidence="5" id="KW-0418">Kinase</keyword>
<dbReference type="InterPro" id="IPR034291">
    <property type="entry name" value="TMP_synthase"/>
</dbReference>
<comment type="function">
    <text evidence="13">Condenses 4-methyl-5-(beta-hydroxyethyl)thiazole monophosphate (THZ-P) and 2-methyl-4-amino-5-hydroxymethyl pyrimidine pyrophosphate (HMP-PP) to form thiamine monophosphate (TMP).</text>
</comment>
<sequence>MNKPIAWTIAGSDSSSGAGLQTDLLTFHRFGLHGCSVMTASTAQNSHRVSDIQYASPEHLKAQLSVLKHECRPNAIKIGMLGTPKNIDMIREFLHAYSGYIVFDPVFSASCGGGLIAGPARAYLDGLFQIFPYLHLLTPNIPEAECLSGFMIRSFEDMEAAAHKILSRGAGSVCIKGGHFISDKWSQDYWTNGKESFWLATPRYSDRNCRGTGCVFSSAVTACLALNYSLKDALVIAKMYISNGIRLSTISREPTWFVHGSWPEDQDDLPFLSASPLMEHPRSFLPCDPETLGLYPVVDSAEWIGLLLSAGVKTVQLRCKDKQGVHLQNEIRHAVALARQYEARLYINDFWEDAIAHQAYGVHLGQEDLNTADIDRIFSAGLRLGISTHCYYEVARAHAVQPSYIACGPIYPTTAKMMPFAPQGIEQLKRWRRTLRRYPLVAIGGINEERMSEVLNTGVNGIAMISAITQAENPERKTQQLLSMVGKH</sequence>
<dbReference type="InterPro" id="IPR029056">
    <property type="entry name" value="Ribokinase-like"/>
</dbReference>
<feature type="binding site" evidence="13">
    <location>
        <position position="368"/>
    </location>
    <ligand>
        <name>Mg(2+)</name>
        <dbReference type="ChEBI" id="CHEBI:18420"/>
    </ligand>
</feature>
<evidence type="ECO:0000256" key="4">
    <source>
        <dbReference type="ARBA" id="ARBA00022741"/>
    </source>
</evidence>
<keyword evidence="2 13" id="KW-0808">Transferase</keyword>
<keyword evidence="9" id="KW-0511">Multifunctional enzyme</keyword>
<evidence type="ECO:0000256" key="7">
    <source>
        <dbReference type="ARBA" id="ARBA00022842"/>
    </source>
</evidence>
<evidence type="ECO:0000313" key="16">
    <source>
        <dbReference type="EMBL" id="VVC77018.1"/>
    </source>
</evidence>
<feature type="binding site" evidence="13">
    <location>
        <position position="348"/>
    </location>
    <ligand>
        <name>4-amino-2-methyl-5-(diphosphooxymethyl)pyrimidine</name>
        <dbReference type="ChEBI" id="CHEBI:57841"/>
    </ligand>
</feature>
<dbReference type="CDD" id="cd00564">
    <property type="entry name" value="TMP_TenI"/>
    <property type="match status" value="1"/>
</dbReference>
<dbReference type="InterPro" id="IPR036206">
    <property type="entry name" value="ThiamineP_synth_sf"/>
</dbReference>
<comment type="catalytic activity">
    <reaction evidence="10 13">
        <text>4-methyl-5-(2-phosphooxyethyl)-thiazole + 4-amino-2-methyl-5-(diphosphooxymethyl)pyrimidine + H(+) = thiamine phosphate + diphosphate</text>
        <dbReference type="Rhea" id="RHEA:22328"/>
        <dbReference type="ChEBI" id="CHEBI:15378"/>
        <dbReference type="ChEBI" id="CHEBI:33019"/>
        <dbReference type="ChEBI" id="CHEBI:37575"/>
        <dbReference type="ChEBI" id="CHEBI:57841"/>
        <dbReference type="ChEBI" id="CHEBI:58296"/>
        <dbReference type="EC" id="2.5.1.3"/>
    </reaction>
</comment>
<feature type="binding site" evidence="13">
    <location>
        <position position="387"/>
    </location>
    <ligand>
        <name>4-amino-2-methyl-5-(diphosphooxymethyl)pyrimidine</name>
        <dbReference type="ChEBI" id="CHEBI:57841"/>
    </ligand>
</feature>
<dbReference type="Gene3D" id="3.20.20.70">
    <property type="entry name" value="Aldolase class I"/>
    <property type="match status" value="1"/>
</dbReference>
<dbReference type="EMBL" id="LR699120">
    <property type="protein sequence ID" value="VVC77018.1"/>
    <property type="molecule type" value="Genomic_DNA"/>
</dbReference>
<dbReference type="RefSeq" id="WP_172622861.1">
    <property type="nucleotide sequence ID" value="NZ_LR699120.1"/>
</dbReference>
<evidence type="ECO:0000256" key="12">
    <source>
        <dbReference type="ARBA" id="ARBA00047883"/>
    </source>
</evidence>
<comment type="caution">
    <text evidence="13">Lacks conserved residue(s) required for the propagation of feature annotation.</text>
</comment>
<dbReference type="GO" id="GO:0009229">
    <property type="term" value="P:thiamine diphosphate biosynthetic process"/>
    <property type="evidence" value="ECO:0007669"/>
    <property type="project" value="UniProtKB-UniRule"/>
</dbReference>
<feature type="binding site" evidence="13">
    <location>
        <begin position="316"/>
        <end position="320"/>
    </location>
    <ligand>
        <name>4-amino-2-methyl-5-(diphosphooxymethyl)pyrimidine</name>
        <dbReference type="ChEBI" id="CHEBI:57841"/>
    </ligand>
</feature>
<dbReference type="GO" id="GO:0008902">
    <property type="term" value="F:hydroxymethylpyrimidine kinase activity"/>
    <property type="evidence" value="ECO:0007669"/>
    <property type="project" value="TreeGrafter"/>
</dbReference>
<dbReference type="KEGG" id="asip:AQUSIP_23450"/>
<comment type="cofactor">
    <cofactor evidence="13">
        <name>Mg(2+)</name>
        <dbReference type="ChEBI" id="CHEBI:18420"/>
    </cofactor>
    <text evidence="13">Binds 1 Mg(2+) ion per subunit.</text>
</comment>
<dbReference type="SUPFAM" id="SSF51391">
    <property type="entry name" value="Thiamin phosphate synthase"/>
    <property type="match status" value="1"/>
</dbReference>
<dbReference type="UniPathway" id="UPA00060">
    <property type="reaction ID" value="UER00138"/>
</dbReference>
<dbReference type="GO" id="GO:0005829">
    <property type="term" value="C:cytosol"/>
    <property type="evidence" value="ECO:0007669"/>
    <property type="project" value="TreeGrafter"/>
</dbReference>
<dbReference type="InterPro" id="IPR013785">
    <property type="entry name" value="Aldolase_TIM"/>
</dbReference>
<evidence type="ECO:0000256" key="2">
    <source>
        <dbReference type="ARBA" id="ARBA00022679"/>
    </source>
</evidence>
<keyword evidence="8 13" id="KW-0784">Thiamine biosynthesis</keyword>
<dbReference type="GO" id="GO:0008972">
    <property type="term" value="F:phosphomethylpyrimidine kinase activity"/>
    <property type="evidence" value="ECO:0007669"/>
    <property type="project" value="InterPro"/>
</dbReference>
<keyword evidence="3 13" id="KW-0479">Metal-binding</keyword>
<evidence type="ECO:0000256" key="1">
    <source>
        <dbReference type="ARBA" id="ARBA00005165"/>
    </source>
</evidence>
<protein>
    <recommendedName>
        <fullName evidence="13">Thiamine-phosphate synthase</fullName>
        <shortName evidence="13">TP synthase</shortName>
        <shortName evidence="13">TPS</shortName>
        <ecNumber evidence="13">2.5.1.3</ecNumber>
    </recommendedName>
    <alternativeName>
        <fullName evidence="13">Thiamine-phosphate pyrophosphorylase</fullName>
        <shortName evidence="13">TMP pyrophosphorylase</shortName>
        <shortName evidence="13">TMP-PPase</shortName>
    </alternativeName>
</protein>
<dbReference type="CDD" id="cd01169">
    <property type="entry name" value="HMPP_kinase"/>
    <property type="match status" value="1"/>
</dbReference>
<dbReference type="FunFam" id="3.20.20.70:FF:000064">
    <property type="entry name" value="Thiamine-phosphate synthase"/>
    <property type="match status" value="1"/>
</dbReference>
<feature type="binding site" evidence="13">
    <location>
        <position position="445"/>
    </location>
    <ligand>
        <name>2-[(2R,5Z)-2-carboxy-4-methylthiazol-5(2H)-ylidene]ethyl phosphate</name>
        <dbReference type="ChEBI" id="CHEBI:62899"/>
    </ligand>
</feature>
<keyword evidence="6" id="KW-0067">ATP-binding</keyword>
<name>A0A5E4PKF3_9COXI</name>
<keyword evidence="17" id="KW-1185">Reference proteome</keyword>
<comment type="catalytic activity">
    <reaction evidence="12 13">
        <text>2-[(2R,5Z)-2-carboxy-4-methylthiazol-5(2H)-ylidene]ethyl phosphate + 4-amino-2-methyl-5-(diphosphooxymethyl)pyrimidine + 2 H(+) = thiamine phosphate + CO2 + diphosphate</text>
        <dbReference type="Rhea" id="RHEA:47844"/>
        <dbReference type="ChEBI" id="CHEBI:15378"/>
        <dbReference type="ChEBI" id="CHEBI:16526"/>
        <dbReference type="ChEBI" id="CHEBI:33019"/>
        <dbReference type="ChEBI" id="CHEBI:37575"/>
        <dbReference type="ChEBI" id="CHEBI:57841"/>
        <dbReference type="ChEBI" id="CHEBI:62899"/>
        <dbReference type="EC" id="2.5.1.3"/>
    </reaction>
</comment>
<dbReference type="PANTHER" id="PTHR20858">
    <property type="entry name" value="PHOSPHOMETHYLPYRIMIDINE KINASE"/>
    <property type="match status" value="1"/>
</dbReference>